<dbReference type="Proteomes" id="UP000231542">
    <property type="component" value="Unassembled WGS sequence"/>
</dbReference>
<name>A0A2H0YUT0_9BACT</name>
<reference evidence="1 2" key="1">
    <citation type="submission" date="2017-09" db="EMBL/GenBank/DDBJ databases">
        <title>Depth-based differentiation of microbial function through sediment-hosted aquifers and enrichment of novel symbionts in the deep terrestrial subsurface.</title>
        <authorList>
            <person name="Probst A.J."/>
            <person name="Ladd B."/>
            <person name="Jarett J.K."/>
            <person name="Geller-Mcgrath D.E."/>
            <person name="Sieber C.M."/>
            <person name="Emerson J.B."/>
            <person name="Anantharaman K."/>
            <person name="Thomas B.C."/>
            <person name="Malmstrom R."/>
            <person name="Stieglmeier M."/>
            <person name="Klingl A."/>
            <person name="Woyke T."/>
            <person name="Ryan C.M."/>
            <person name="Banfield J.F."/>
        </authorList>
    </citation>
    <scope>NUCLEOTIDE SEQUENCE [LARGE SCALE GENOMIC DNA]</scope>
    <source>
        <strain evidence="1">CG08_land_8_20_14_0_20_40_16</strain>
    </source>
</reference>
<proteinExistence type="predicted"/>
<dbReference type="AlphaFoldDB" id="A0A2H0YUT0"/>
<gene>
    <name evidence="1" type="ORF">COT24_04880</name>
</gene>
<sequence length="90" mass="10156">MPNADLGYRCRITFDGHQYTVSDVQGVWPSQTFFPIQVGFRAQLTANPDKTDSDCYCDVVQGIRVLDLTMPEPICIQIREGTFPTTNVVR</sequence>
<dbReference type="EMBL" id="PEXU01000055">
    <property type="protein sequence ID" value="PIS42186.1"/>
    <property type="molecule type" value="Genomic_DNA"/>
</dbReference>
<evidence type="ECO:0000313" key="2">
    <source>
        <dbReference type="Proteomes" id="UP000231542"/>
    </source>
</evidence>
<evidence type="ECO:0000313" key="1">
    <source>
        <dbReference type="EMBL" id="PIS42186.1"/>
    </source>
</evidence>
<protein>
    <submittedName>
        <fullName evidence="1">Uncharacterized protein</fullName>
    </submittedName>
</protein>
<organism evidence="1 2">
    <name type="scientific">Candidatus Kerfeldbacteria bacterium CG08_land_8_20_14_0_20_40_16</name>
    <dbReference type="NCBI Taxonomy" id="2014244"/>
    <lineage>
        <taxon>Bacteria</taxon>
        <taxon>Candidatus Kerfeldiibacteriota</taxon>
    </lineage>
</organism>
<comment type="caution">
    <text evidence="1">The sequence shown here is derived from an EMBL/GenBank/DDBJ whole genome shotgun (WGS) entry which is preliminary data.</text>
</comment>
<accession>A0A2H0YUT0</accession>